<name>A0A1K1LL25_9PSEU</name>
<keyword evidence="2" id="KW-1185">Reference proteome</keyword>
<organism evidence="1 2">
    <name type="scientific">Amycolatopsis australiensis</name>
    <dbReference type="NCBI Taxonomy" id="546364"/>
    <lineage>
        <taxon>Bacteria</taxon>
        <taxon>Bacillati</taxon>
        <taxon>Actinomycetota</taxon>
        <taxon>Actinomycetes</taxon>
        <taxon>Pseudonocardiales</taxon>
        <taxon>Pseudonocardiaceae</taxon>
        <taxon>Amycolatopsis</taxon>
    </lineage>
</organism>
<protein>
    <submittedName>
        <fullName evidence="1">Uncharacterized protein</fullName>
    </submittedName>
</protein>
<evidence type="ECO:0000313" key="2">
    <source>
        <dbReference type="Proteomes" id="UP000182740"/>
    </source>
</evidence>
<sequence>MPDPQTGDLDPDAVLAAYDQITDLVTTITDDVLSQVRTEPTDSGPRWRAALQPATDEGAAAVLRETLDWIREIRSMAAAAERMVTMALDSAPPAATPSTAGPAPEASPAGIDAAAIAAQLRATETEDEGAAYLERLQLDRDGLLAVAAALQLTRLDNVRGQAELRRRILKQAIGARRKFDGLARW</sequence>
<dbReference type="AlphaFoldDB" id="A0A1K1LL25"/>
<dbReference type="RefSeq" id="WP_177328696.1">
    <property type="nucleotide sequence ID" value="NZ_FPJG01000001.1"/>
</dbReference>
<evidence type="ECO:0000313" key="1">
    <source>
        <dbReference type="EMBL" id="SFW11555.1"/>
    </source>
</evidence>
<accession>A0A1K1LL25</accession>
<dbReference type="STRING" id="546364.SAMN04489730_0032"/>
<dbReference type="EMBL" id="FPJG01000001">
    <property type="protein sequence ID" value="SFW11555.1"/>
    <property type="molecule type" value="Genomic_DNA"/>
</dbReference>
<gene>
    <name evidence="1" type="ORF">SAMN04489730_0032</name>
</gene>
<reference evidence="2" key="1">
    <citation type="submission" date="2016-11" db="EMBL/GenBank/DDBJ databases">
        <authorList>
            <person name="Varghese N."/>
            <person name="Submissions S."/>
        </authorList>
    </citation>
    <scope>NUCLEOTIDE SEQUENCE [LARGE SCALE GENOMIC DNA]</scope>
    <source>
        <strain evidence="2">DSM 44671</strain>
    </source>
</reference>
<proteinExistence type="predicted"/>
<dbReference type="Proteomes" id="UP000182740">
    <property type="component" value="Unassembled WGS sequence"/>
</dbReference>